<dbReference type="Proteomes" id="UP000238605">
    <property type="component" value="Unassembled WGS sequence"/>
</dbReference>
<dbReference type="AlphaFoldDB" id="A0A2S5SQS5"/>
<name>A0A2S5SQS5_9BURK</name>
<keyword evidence="1" id="KW-0808">Transferase</keyword>
<dbReference type="InterPro" id="IPR029044">
    <property type="entry name" value="Nucleotide-diphossugar_trans"/>
</dbReference>
<sequence>MADEDRGWRRHVARWQRSLRKPWRHKLASVGHGLRRLIGPAHVHWRWRLKDRQPPRPHGLPGELVVSLTSFPGRFGLLHLTLMSLLCQTVRPDRVVLWVDEAFAEQVPDKVRALEPHGLSIRTWPDPIRSYMKIVPTLAQWPDATVVTADDDIHYWPTWLEEMLAVSSEAPGSVVCHRAHRIVHDDAGRMRPYKEWRWGVEGPARGLDLFFTGVGGVLYPAGALARCAAEGDRYRALAPHGDDIWLNWMTRLQGLDVVTTGRGRHLVAWLGGQRSGLYRHNVRGNGNDEALRRMTEAYGEGMFRPGGAAPDQADSRARMASITAL</sequence>
<dbReference type="SUPFAM" id="SSF53448">
    <property type="entry name" value="Nucleotide-diphospho-sugar transferases"/>
    <property type="match status" value="1"/>
</dbReference>
<dbReference type="EMBL" id="PSNX01000016">
    <property type="protein sequence ID" value="PPE65085.1"/>
    <property type="molecule type" value="Genomic_DNA"/>
</dbReference>
<gene>
    <name evidence="1" type="ORF">C1704_15790</name>
</gene>
<accession>A0A2S5SQS5</accession>
<reference evidence="1 2" key="1">
    <citation type="submission" date="2018-02" db="EMBL/GenBank/DDBJ databases">
        <title>Reclassifiation of [Polyangium] brachysporum DSM 7029 as Guopingzhaonella breviflexa gen. nov., sp. nov., a member of the family Comamonadaceae.</title>
        <authorList>
            <person name="Tang B."/>
        </authorList>
    </citation>
    <scope>NUCLEOTIDE SEQUENCE [LARGE SCALE GENOMIC DNA]</scope>
    <source>
        <strain evidence="1 2">BCRC 80649</strain>
    </source>
</reference>
<protein>
    <submittedName>
        <fullName evidence="1">Glycosyltransferase</fullName>
    </submittedName>
</protein>
<comment type="caution">
    <text evidence="1">The sequence shown here is derived from an EMBL/GenBank/DDBJ whole genome shotgun (WGS) entry which is preliminary data.</text>
</comment>
<dbReference type="GO" id="GO:0016740">
    <property type="term" value="F:transferase activity"/>
    <property type="evidence" value="ECO:0007669"/>
    <property type="project" value="UniProtKB-KW"/>
</dbReference>
<dbReference type="OrthoDB" id="5465469at2"/>
<evidence type="ECO:0000313" key="1">
    <source>
        <dbReference type="EMBL" id="PPE65085.1"/>
    </source>
</evidence>
<evidence type="ECO:0000313" key="2">
    <source>
        <dbReference type="Proteomes" id="UP000238605"/>
    </source>
</evidence>
<keyword evidence="2" id="KW-1185">Reference proteome</keyword>
<dbReference type="RefSeq" id="WP_104303702.1">
    <property type="nucleotide sequence ID" value="NZ_PSNX01000016.1"/>
</dbReference>
<proteinExistence type="predicted"/>
<organism evidence="1 2">
    <name type="scientific">Caldimonas caldifontis</name>
    <dbReference type="NCBI Taxonomy" id="1452508"/>
    <lineage>
        <taxon>Bacteria</taxon>
        <taxon>Pseudomonadati</taxon>
        <taxon>Pseudomonadota</taxon>
        <taxon>Betaproteobacteria</taxon>
        <taxon>Burkholderiales</taxon>
        <taxon>Sphaerotilaceae</taxon>
        <taxon>Caldimonas</taxon>
    </lineage>
</organism>